<comment type="cofactor">
    <cofactor evidence="2">
        <name>pyridoxal 5'-phosphate</name>
        <dbReference type="ChEBI" id="CHEBI:597326"/>
    </cofactor>
</comment>
<dbReference type="EMBL" id="FUWM01000008">
    <property type="protein sequence ID" value="SJZ51575.1"/>
    <property type="molecule type" value="Genomic_DNA"/>
</dbReference>
<evidence type="ECO:0000256" key="5">
    <source>
        <dbReference type="ARBA" id="ARBA00022676"/>
    </source>
</evidence>
<keyword evidence="6" id="KW-0808">Transferase</keyword>
<reference evidence="11" key="1">
    <citation type="submission" date="2017-02" db="EMBL/GenBank/DDBJ databases">
        <authorList>
            <person name="Varghese N."/>
            <person name="Submissions S."/>
        </authorList>
    </citation>
    <scope>NUCLEOTIDE SEQUENCE [LARGE SCALE GENOMIC DNA]</scope>
    <source>
        <strain evidence="11">ATCC BAA-73</strain>
    </source>
</reference>
<dbReference type="InterPro" id="IPR035090">
    <property type="entry name" value="Pyridoxal_P_attach_site"/>
</dbReference>
<evidence type="ECO:0000256" key="1">
    <source>
        <dbReference type="ARBA" id="ARBA00001275"/>
    </source>
</evidence>
<dbReference type="Pfam" id="PF00343">
    <property type="entry name" value="Phosphorylase"/>
    <property type="match status" value="1"/>
</dbReference>
<evidence type="ECO:0000313" key="10">
    <source>
        <dbReference type="EMBL" id="SJZ51575.1"/>
    </source>
</evidence>
<evidence type="ECO:0000256" key="7">
    <source>
        <dbReference type="ARBA" id="ARBA00022898"/>
    </source>
</evidence>
<keyword evidence="5" id="KW-0328">Glycosyltransferase</keyword>
<name>A0A1T4L9Z1_9FIRM</name>
<evidence type="ECO:0000256" key="6">
    <source>
        <dbReference type="ARBA" id="ARBA00022679"/>
    </source>
</evidence>
<keyword evidence="11" id="KW-1185">Reference proteome</keyword>
<dbReference type="InterPro" id="IPR011834">
    <property type="entry name" value="Agluc_phsphrylas"/>
</dbReference>
<comment type="catalytic activity">
    <reaction evidence="1">
        <text>[(1-&gt;4)-alpha-D-glucosyl](n) + phosphate = [(1-&gt;4)-alpha-D-glucosyl](n-1) + alpha-D-glucose 1-phosphate</text>
        <dbReference type="Rhea" id="RHEA:41732"/>
        <dbReference type="Rhea" id="RHEA-COMP:9584"/>
        <dbReference type="Rhea" id="RHEA-COMP:9586"/>
        <dbReference type="ChEBI" id="CHEBI:15444"/>
        <dbReference type="ChEBI" id="CHEBI:43474"/>
        <dbReference type="ChEBI" id="CHEBI:58601"/>
        <dbReference type="EC" id="2.4.1.1"/>
    </reaction>
</comment>
<keyword evidence="8" id="KW-0119">Carbohydrate metabolism</keyword>
<organism evidence="10 11">
    <name type="scientific">Selenihalanaerobacter shriftii</name>
    <dbReference type="NCBI Taxonomy" id="142842"/>
    <lineage>
        <taxon>Bacteria</taxon>
        <taxon>Bacillati</taxon>
        <taxon>Bacillota</taxon>
        <taxon>Clostridia</taxon>
        <taxon>Halanaerobiales</taxon>
        <taxon>Halobacteroidaceae</taxon>
        <taxon>Selenihalanaerobacter</taxon>
    </lineage>
</organism>
<evidence type="ECO:0000256" key="2">
    <source>
        <dbReference type="ARBA" id="ARBA00001933"/>
    </source>
</evidence>
<dbReference type="PROSITE" id="PS00102">
    <property type="entry name" value="PHOSPHORYLASE"/>
    <property type="match status" value="1"/>
</dbReference>
<dbReference type="NCBIfam" id="TIGR02094">
    <property type="entry name" value="more_P_ylases"/>
    <property type="match status" value="1"/>
</dbReference>
<dbReference type="Proteomes" id="UP000190625">
    <property type="component" value="Unassembled WGS sequence"/>
</dbReference>
<proteinExistence type="inferred from homology"/>
<evidence type="ECO:0000256" key="9">
    <source>
        <dbReference type="ARBA" id="ARBA00025174"/>
    </source>
</evidence>
<gene>
    <name evidence="10" type="ORF">SAMN02745118_01059</name>
</gene>
<dbReference type="STRING" id="142842.SAMN02745118_01059"/>
<dbReference type="PANTHER" id="PTHR42655">
    <property type="entry name" value="GLYCOGEN PHOSPHORYLASE"/>
    <property type="match status" value="1"/>
</dbReference>
<evidence type="ECO:0000256" key="4">
    <source>
        <dbReference type="ARBA" id="ARBA00012591"/>
    </source>
</evidence>
<comment type="function">
    <text evidence="9">Phosphorylase is an important allosteric enzyme in carbohydrate metabolism. Enzymes from different sources differ in their regulatory mechanisms and in their natural substrates. However, all known phosphorylases share catalytic and structural properties.</text>
</comment>
<dbReference type="AlphaFoldDB" id="A0A1T4L9Z1"/>
<dbReference type="GO" id="GO:0005975">
    <property type="term" value="P:carbohydrate metabolic process"/>
    <property type="evidence" value="ECO:0007669"/>
    <property type="project" value="InterPro"/>
</dbReference>
<evidence type="ECO:0000313" key="11">
    <source>
        <dbReference type="Proteomes" id="UP000190625"/>
    </source>
</evidence>
<keyword evidence="7" id="KW-0663">Pyridoxal phosphate</keyword>
<protein>
    <recommendedName>
        <fullName evidence="4">glycogen phosphorylase</fullName>
        <ecNumber evidence="4">2.4.1.1</ecNumber>
    </recommendedName>
</protein>
<dbReference type="PANTHER" id="PTHR42655:SF1">
    <property type="entry name" value="GLYCOGEN PHOSPHORYLASE"/>
    <property type="match status" value="1"/>
</dbReference>
<dbReference type="GO" id="GO:0008184">
    <property type="term" value="F:glycogen phosphorylase activity"/>
    <property type="evidence" value="ECO:0007669"/>
    <property type="project" value="InterPro"/>
</dbReference>
<dbReference type="InterPro" id="IPR000811">
    <property type="entry name" value="Glyco_trans_35"/>
</dbReference>
<dbReference type="InterPro" id="IPR052182">
    <property type="entry name" value="Glycogen/Maltodextrin_Phosph"/>
</dbReference>
<dbReference type="SUPFAM" id="SSF53756">
    <property type="entry name" value="UDP-Glycosyltransferase/glycogen phosphorylase"/>
    <property type="match status" value="1"/>
</dbReference>
<evidence type="ECO:0000256" key="3">
    <source>
        <dbReference type="ARBA" id="ARBA00006047"/>
    </source>
</evidence>
<dbReference type="GO" id="GO:0030170">
    <property type="term" value="F:pyridoxal phosphate binding"/>
    <property type="evidence" value="ECO:0007669"/>
    <property type="project" value="InterPro"/>
</dbReference>
<dbReference type="RefSeq" id="WP_407695260.1">
    <property type="nucleotide sequence ID" value="NZ_FUWM01000008.1"/>
</dbReference>
<accession>A0A1T4L9Z1</accession>
<dbReference type="Gene3D" id="3.40.50.2000">
    <property type="entry name" value="Glycogen Phosphorylase B"/>
    <property type="match status" value="3"/>
</dbReference>
<sequence>MQNKPHIAYFCMEYGLNEELPIYSGGLGVLAGDHLKAAHDLQAPLVAIGMLWKQDYTHQYIDENGRPYDTYPNFDYDFLKDTGVSVNVNVRDEDVTCKVKLVDRYDNAPLYLLDTNFPGSEHGWITSRLYGGQTQDRIAQEIVLGIGGLRALRKLGIQVDKYHFNEGHAILAGIELMQERMKNEGLSFQEAKNAVKKEIVFTTHTPVRAGNEAHEHQLLQEMGAYNGLNYNQMNEIGGDPFNMTVAGLRLSHITNGVSKLHKETTKEMWKDVSGTSPIIGITNGVHAKTWQDKKMRNAYEEDQDLWQPHQKSKQELIDYVKENNGANMDINSIIIGFARRAAPYKRSELIFRDAEAIDPLLRDGKVQLVFSGKAHPNDQNGKDIVQNLVKMDRKYKDSVVFLENYDMEIARKLVKGSDVWLNNPRRPLEASGTSGMKAAMNGVLNLSVVDGWLAEGPQHGVSGWLIDEALHEEYNHLSEDERDLKALYKIIYDEVIPTYYDNRAKWKEMMKASIDMSQWKFSAQRMVEEYYERMYNKNLVRPEQNQQPSAKPFETVTESIEVISPPQQQM</sequence>
<comment type="similarity">
    <text evidence="3">Belongs to the glycogen phosphorylase family.</text>
</comment>
<evidence type="ECO:0000256" key="8">
    <source>
        <dbReference type="ARBA" id="ARBA00023277"/>
    </source>
</evidence>
<dbReference type="EC" id="2.4.1.1" evidence="4"/>